<reference evidence="1" key="1">
    <citation type="journal article" date="2023" name="Science">
        <title>Genome structures resolve the early diversification of teleost fishes.</title>
        <authorList>
            <person name="Parey E."/>
            <person name="Louis A."/>
            <person name="Montfort J."/>
            <person name="Bouchez O."/>
            <person name="Roques C."/>
            <person name="Iampietro C."/>
            <person name="Lluch J."/>
            <person name="Castinel A."/>
            <person name="Donnadieu C."/>
            <person name="Desvignes T."/>
            <person name="Floi Bucao C."/>
            <person name="Jouanno E."/>
            <person name="Wen M."/>
            <person name="Mejri S."/>
            <person name="Dirks R."/>
            <person name="Jansen H."/>
            <person name="Henkel C."/>
            <person name="Chen W.J."/>
            <person name="Zahm M."/>
            <person name="Cabau C."/>
            <person name="Klopp C."/>
            <person name="Thompson A.W."/>
            <person name="Robinson-Rechavi M."/>
            <person name="Braasch I."/>
            <person name="Lecointre G."/>
            <person name="Bobe J."/>
            <person name="Postlethwait J.H."/>
            <person name="Berthelot C."/>
            <person name="Roest Crollius H."/>
            <person name="Guiguen Y."/>
        </authorList>
    </citation>
    <scope>NUCLEOTIDE SEQUENCE</scope>
    <source>
        <strain evidence="1">WJC10195</strain>
    </source>
</reference>
<protein>
    <submittedName>
        <fullName evidence="1">Uncharacterized protein</fullName>
    </submittedName>
</protein>
<gene>
    <name evidence="1" type="ORF">SKAU_G00381240</name>
</gene>
<accession>A0A9Q1EDR0</accession>
<dbReference type="EMBL" id="JAINUF010000019">
    <property type="protein sequence ID" value="KAJ8336904.1"/>
    <property type="molecule type" value="Genomic_DNA"/>
</dbReference>
<dbReference type="AlphaFoldDB" id="A0A9Q1EDR0"/>
<comment type="caution">
    <text evidence="1">The sequence shown here is derived from an EMBL/GenBank/DDBJ whole genome shotgun (WGS) entry which is preliminary data.</text>
</comment>
<proteinExistence type="predicted"/>
<evidence type="ECO:0000313" key="2">
    <source>
        <dbReference type="Proteomes" id="UP001152622"/>
    </source>
</evidence>
<evidence type="ECO:0000313" key="1">
    <source>
        <dbReference type="EMBL" id="KAJ8336904.1"/>
    </source>
</evidence>
<organism evidence="1 2">
    <name type="scientific">Synaphobranchus kaupii</name>
    <name type="common">Kaup's arrowtooth eel</name>
    <dbReference type="NCBI Taxonomy" id="118154"/>
    <lineage>
        <taxon>Eukaryota</taxon>
        <taxon>Metazoa</taxon>
        <taxon>Chordata</taxon>
        <taxon>Craniata</taxon>
        <taxon>Vertebrata</taxon>
        <taxon>Euteleostomi</taxon>
        <taxon>Actinopterygii</taxon>
        <taxon>Neopterygii</taxon>
        <taxon>Teleostei</taxon>
        <taxon>Anguilliformes</taxon>
        <taxon>Synaphobranchidae</taxon>
        <taxon>Synaphobranchus</taxon>
    </lineage>
</organism>
<keyword evidence="2" id="KW-1185">Reference proteome</keyword>
<dbReference type="Proteomes" id="UP001152622">
    <property type="component" value="Chromosome 19"/>
</dbReference>
<sequence length="96" mass="10385">MWCGNAGVTWASTGEIEEGPVTLEDLWQVVQARPVERAPCTAWSGVLFVGQKAALMLAAWLFGFALRCPALPLSSKHTKVMLPKSSPLSQSEKEKG</sequence>
<name>A0A9Q1EDR0_SYNKA</name>